<keyword evidence="1" id="KW-0732">Signal</keyword>
<dbReference type="InterPro" id="IPR017853">
    <property type="entry name" value="GH"/>
</dbReference>
<feature type="chain" id="PRO_5045189832" description="Beta-xylosidase C-terminal Concanavalin A-like domain-containing protein" evidence="1">
    <location>
        <begin position="19"/>
        <end position="516"/>
    </location>
</feature>
<dbReference type="EMBL" id="CABFNS010000809">
    <property type="protein sequence ID" value="VUC29732.1"/>
    <property type="molecule type" value="Genomic_DNA"/>
</dbReference>
<reference evidence="2 3" key="1">
    <citation type="submission" date="2019-06" db="EMBL/GenBank/DDBJ databases">
        <authorList>
            <person name="Broberg M."/>
        </authorList>
    </citation>
    <scope>NUCLEOTIDE SEQUENCE [LARGE SCALE GENOMIC DNA]</scope>
</reference>
<keyword evidence="3" id="KW-1185">Reference proteome</keyword>
<sequence>MKVNDLLLFYYFATVAFAAGSHRCKTRQPTAASSGVASVSGTATASSRAIASSTASSKASVSSKSSASSTVTASNSVTASGTATVTLDSASGTAAFIANGVHNGIPPNDFSSYVKGTPPAKAAVQTQIPDQFFSGIKLQNARGGQGNLPKPSRGWMYGKEEYKNRFRAFHSDYLTTRKFGGNYTLMLGNLFGQRNDTSPHPGDDGDWASWDEFVTTICSDLVKNNILDGLDIEIWNEPDIQFYYYSTWLQVWGRAFYQLKAKLPSKVRVVGPGLAKPPADTVYWTKWLDFIQKNGSVPDAYTYHHLLTGTDPAISYPVFLEQLSSRKLPVRPVYVNEFGGPSEQKPSYDAWFISRFERLHLWAARANRESKAETTNDYLANTLSKKGDTYSPTGSWWVMAYYANMTGTRLRTTPSKDGDFDVFAVSSGKGIGSTKILAGSHGTINSYQVAATNMSAKGYPSSGEIEVTIREFAWDGLHEATASPKIHSRTKAQVKNDKVLVNIKPSNGSFAYAIEF</sequence>
<proteinExistence type="predicted"/>
<comment type="caution">
    <text evidence="2">The sequence shown here is derived from an EMBL/GenBank/DDBJ whole genome shotgun (WGS) entry which is preliminary data.</text>
</comment>
<evidence type="ECO:0000313" key="2">
    <source>
        <dbReference type="EMBL" id="VUC29732.1"/>
    </source>
</evidence>
<name>A0ABY6UEU5_BIOOC</name>
<dbReference type="Proteomes" id="UP000766486">
    <property type="component" value="Unassembled WGS sequence"/>
</dbReference>
<dbReference type="Gene3D" id="3.20.20.80">
    <property type="entry name" value="Glycosidases"/>
    <property type="match status" value="1"/>
</dbReference>
<feature type="signal peptide" evidence="1">
    <location>
        <begin position="1"/>
        <end position="18"/>
    </location>
</feature>
<organism evidence="2 3">
    <name type="scientific">Bionectria ochroleuca</name>
    <name type="common">Gliocladium roseum</name>
    <dbReference type="NCBI Taxonomy" id="29856"/>
    <lineage>
        <taxon>Eukaryota</taxon>
        <taxon>Fungi</taxon>
        <taxon>Dikarya</taxon>
        <taxon>Ascomycota</taxon>
        <taxon>Pezizomycotina</taxon>
        <taxon>Sordariomycetes</taxon>
        <taxon>Hypocreomycetidae</taxon>
        <taxon>Hypocreales</taxon>
        <taxon>Bionectriaceae</taxon>
        <taxon>Clonostachys</taxon>
    </lineage>
</organism>
<evidence type="ECO:0000256" key="1">
    <source>
        <dbReference type="SAM" id="SignalP"/>
    </source>
</evidence>
<accession>A0ABY6UEU5</accession>
<protein>
    <recommendedName>
        <fullName evidence="4">Beta-xylosidase C-terminal Concanavalin A-like domain-containing protein</fullName>
    </recommendedName>
</protein>
<gene>
    <name evidence="2" type="ORF">CLO192961_LOCUS266452</name>
</gene>
<dbReference type="SUPFAM" id="SSF51445">
    <property type="entry name" value="(Trans)glycosidases"/>
    <property type="match status" value="1"/>
</dbReference>
<evidence type="ECO:0000313" key="3">
    <source>
        <dbReference type="Proteomes" id="UP000766486"/>
    </source>
</evidence>
<evidence type="ECO:0008006" key="4">
    <source>
        <dbReference type="Google" id="ProtNLM"/>
    </source>
</evidence>